<dbReference type="EMBL" id="MU032345">
    <property type="protein sequence ID" value="KAF3768399.1"/>
    <property type="molecule type" value="Genomic_DNA"/>
</dbReference>
<accession>A0A9P4Y7I6</accession>
<name>A0A9P4Y7I6_CRYP1</name>
<evidence type="ECO:0000256" key="2">
    <source>
        <dbReference type="ARBA" id="ARBA00023128"/>
    </source>
</evidence>
<dbReference type="OrthoDB" id="5152741at2759"/>
<evidence type="ECO:0000313" key="3">
    <source>
        <dbReference type="EMBL" id="KAF3768399.1"/>
    </source>
</evidence>
<dbReference type="GO" id="GO:0005739">
    <property type="term" value="C:mitochondrion"/>
    <property type="evidence" value="ECO:0007669"/>
    <property type="project" value="UniProtKB-SubCell"/>
</dbReference>
<comment type="subcellular location">
    <subcellularLocation>
        <location evidence="1">Mitochondrion</location>
    </subcellularLocation>
</comment>
<evidence type="ECO:0000256" key="1">
    <source>
        <dbReference type="ARBA" id="ARBA00004173"/>
    </source>
</evidence>
<keyword evidence="2" id="KW-0496">Mitochondrion</keyword>
<dbReference type="SUPFAM" id="SSF56672">
    <property type="entry name" value="DNA/RNA polymerases"/>
    <property type="match status" value="1"/>
</dbReference>
<dbReference type="AlphaFoldDB" id="A0A9P4Y7I6"/>
<protein>
    <submittedName>
        <fullName evidence="3">Uncharacterized protein</fullName>
    </submittedName>
</protein>
<dbReference type="Proteomes" id="UP000803844">
    <property type="component" value="Unassembled WGS sequence"/>
</dbReference>
<sequence>KSYFHIQKINYLGFTIKLECIKLQKDKIEAIRNWLVSRNIRDIRFFLEYINFYK</sequence>
<evidence type="ECO:0000313" key="4">
    <source>
        <dbReference type="Proteomes" id="UP000803844"/>
    </source>
</evidence>
<feature type="non-terminal residue" evidence="3">
    <location>
        <position position="1"/>
    </location>
</feature>
<reference evidence="3" key="1">
    <citation type="journal article" date="2020" name="Phytopathology">
        <title>Genome sequence of the chestnut blight fungus Cryphonectria parasitica EP155: A fundamental resource for an archetypical invasive plant pathogen.</title>
        <authorList>
            <person name="Crouch J.A."/>
            <person name="Dawe A."/>
            <person name="Aerts A."/>
            <person name="Barry K."/>
            <person name="Churchill A.C.L."/>
            <person name="Grimwood J."/>
            <person name="Hillman B."/>
            <person name="Milgroom M.G."/>
            <person name="Pangilinan J."/>
            <person name="Smith M."/>
            <person name="Salamov A."/>
            <person name="Schmutz J."/>
            <person name="Yadav J."/>
            <person name="Grigoriev I.V."/>
            <person name="Nuss D."/>
        </authorList>
    </citation>
    <scope>NUCLEOTIDE SEQUENCE</scope>
    <source>
        <strain evidence="3">EP155</strain>
    </source>
</reference>
<dbReference type="GeneID" id="63833882"/>
<proteinExistence type="predicted"/>
<comment type="caution">
    <text evidence="3">The sequence shown here is derived from an EMBL/GenBank/DDBJ whole genome shotgun (WGS) entry which is preliminary data.</text>
</comment>
<keyword evidence="4" id="KW-1185">Reference proteome</keyword>
<dbReference type="InterPro" id="IPR043502">
    <property type="entry name" value="DNA/RNA_pol_sf"/>
</dbReference>
<gene>
    <name evidence="3" type="ORF">M406DRAFT_251252</name>
</gene>
<organism evidence="3 4">
    <name type="scientific">Cryphonectria parasitica (strain ATCC 38755 / EP155)</name>
    <dbReference type="NCBI Taxonomy" id="660469"/>
    <lineage>
        <taxon>Eukaryota</taxon>
        <taxon>Fungi</taxon>
        <taxon>Dikarya</taxon>
        <taxon>Ascomycota</taxon>
        <taxon>Pezizomycotina</taxon>
        <taxon>Sordariomycetes</taxon>
        <taxon>Sordariomycetidae</taxon>
        <taxon>Diaporthales</taxon>
        <taxon>Cryphonectriaceae</taxon>
        <taxon>Cryphonectria-Endothia species complex</taxon>
        <taxon>Cryphonectria</taxon>
    </lineage>
</organism>
<dbReference type="RefSeq" id="XP_040779360.1">
    <property type="nucleotide sequence ID" value="XM_040916753.1"/>
</dbReference>